<dbReference type="Gene3D" id="3.10.450.50">
    <property type="match status" value="1"/>
</dbReference>
<evidence type="ECO:0000313" key="1">
    <source>
        <dbReference type="EMBL" id="SUZ67436.1"/>
    </source>
</evidence>
<proteinExistence type="predicted"/>
<dbReference type="EMBL" id="UINC01001012">
    <property type="protein sequence ID" value="SUZ67436.1"/>
    <property type="molecule type" value="Genomic_DNA"/>
</dbReference>
<gene>
    <name evidence="1" type="ORF">METZ01_LOCUS20290</name>
</gene>
<evidence type="ECO:0008006" key="2">
    <source>
        <dbReference type="Google" id="ProtNLM"/>
    </source>
</evidence>
<sequence length="150" mass="17490">MKEKIIEVQKKWANGIIKMGELSDDKDSLENFTNNFLHEMYNFEGDQLLFKPTKASEIQFRNTKEKAISYFIAGDDRKCSEDQGFALAKWKKISFENSQIKIINDLGFATGNHFFENESTKIKVEFSFGYIEIDNSIKIFLHHSSIPYKK</sequence>
<reference evidence="1" key="1">
    <citation type="submission" date="2018-05" db="EMBL/GenBank/DDBJ databases">
        <authorList>
            <person name="Lanie J.A."/>
            <person name="Ng W.-L."/>
            <person name="Kazmierczak K.M."/>
            <person name="Andrzejewski T.M."/>
            <person name="Davidsen T.M."/>
            <person name="Wayne K.J."/>
            <person name="Tettelin H."/>
            <person name="Glass J.I."/>
            <person name="Rusch D."/>
            <person name="Podicherti R."/>
            <person name="Tsui H.-C.T."/>
            <person name="Winkler M.E."/>
        </authorList>
    </citation>
    <scope>NUCLEOTIDE SEQUENCE</scope>
</reference>
<protein>
    <recommendedName>
        <fullName evidence="2">Phosphoribosyl-AMP cyclohydrolase</fullName>
    </recommendedName>
</protein>
<dbReference type="AlphaFoldDB" id="A0A381PK82"/>
<accession>A0A381PK82</accession>
<organism evidence="1">
    <name type="scientific">marine metagenome</name>
    <dbReference type="NCBI Taxonomy" id="408172"/>
    <lineage>
        <taxon>unclassified sequences</taxon>
        <taxon>metagenomes</taxon>
        <taxon>ecological metagenomes</taxon>
    </lineage>
</organism>
<name>A0A381PK82_9ZZZZ</name>